<dbReference type="GO" id="GO:0005524">
    <property type="term" value="F:ATP binding"/>
    <property type="evidence" value="ECO:0007669"/>
    <property type="project" value="UniProtKB-KW"/>
</dbReference>
<dbReference type="EMBL" id="CAMXCT010006714">
    <property type="protein sequence ID" value="CAI4018799.1"/>
    <property type="molecule type" value="Genomic_DNA"/>
</dbReference>
<feature type="domain" description="Zeta toxin" evidence="4">
    <location>
        <begin position="113"/>
        <end position="285"/>
    </location>
</feature>
<dbReference type="InterPro" id="IPR018247">
    <property type="entry name" value="EF_Hand_1_Ca_BS"/>
</dbReference>
<evidence type="ECO:0000256" key="2">
    <source>
        <dbReference type="ARBA" id="ARBA00022840"/>
    </source>
</evidence>
<evidence type="ECO:0000256" key="1">
    <source>
        <dbReference type="ARBA" id="ARBA00022741"/>
    </source>
</evidence>
<protein>
    <submittedName>
        <fullName evidence="7">Zeta toxin domain-containing protein</fullName>
    </submittedName>
</protein>
<dbReference type="InterPro" id="IPR027417">
    <property type="entry name" value="P-loop_NTPase"/>
</dbReference>
<dbReference type="SUPFAM" id="SSF52540">
    <property type="entry name" value="P-loop containing nucleoside triphosphate hydrolases"/>
    <property type="match status" value="1"/>
</dbReference>
<dbReference type="InterPro" id="IPR010488">
    <property type="entry name" value="Zeta_toxin_domain"/>
</dbReference>
<evidence type="ECO:0000256" key="3">
    <source>
        <dbReference type="SAM" id="Phobius"/>
    </source>
</evidence>
<name>A0A9P1GPL7_9DINO</name>
<dbReference type="OrthoDB" id="430679at2759"/>
<feature type="transmembrane region" description="Helical" evidence="3">
    <location>
        <begin position="436"/>
        <end position="459"/>
    </location>
</feature>
<accession>A0A9P1GPL7</accession>
<reference evidence="5" key="1">
    <citation type="submission" date="2022-10" db="EMBL/GenBank/DDBJ databases">
        <authorList>
            <person name="Chen Y."/>
            <person name="Dougan E. K."/>
            <person name="Chan C."/>
            <person name="Rhodes N."/>
            <person name="Thang M."/>
        </authorList>
    </citation>
    <scope>NUCLEOTIDE SEQUENCE</scope>
</reference>
<evidence type="ECO:0000313" key="6">
    <source>
        <dbReference type="EMBL" id="CAL1172174.1"/>
    </source>
</evidence>
<sequence length="539" mass="61114">ESIDANADGNVTFWEFARAVADGPVAHTLQNFVTRFRGLVTFPLPKGCGLDCGFVTKPSYDYSKPTFENYREDTLKFHGSFRKIRELRDYGYHVNYTKERQLWQDQAIKSVISRVVEQPAPWLVYTCGPMGVGKGYTLSWMSQHGFFPLENIVHIDPDAFKMMMPEWPDYVARDRDSAGTMCHMESSFMVEVAQAAAMEKRQNIWVDGSLRDAAFYEQVFRRIRQTHPHYRISIFYISASEHAIRQRIKVRAEQTGRDVPEHLIVASLQAMDKSLNTLTPLCDFVARINNEGHEPTLVAFETVDTKGNWRVISDRFARTYYDPSAFPQSKPTQRLSLVDGKFTSLITDSKLDKGAFQLTVSLDSLAEAKGVAEIFGSSILLTASQRFDLPWHPHAKLPIPKHATSAAWIYPSRSIAESFTQHLQKCERLQDDHLKILGHLMLYGGFAFYGDGICAILAVTTRESKHRIQFGKPITLKLTSIEASRFQEIVSPYFLKQGATKFCWLSPGEEVSGLENHCNDGAFAYLMEDESSLLAFPVV</sequence>
<keyword evidence="8" id="KW-1185">Reference proteome</keyword>
<dbReference type="EMBL" id="CAMXCT030006714">
    <property type="protein sequence ID" value="CAL4806111.1"/>
    <property type="molecule type" value="Genomic_DNA"/>
</dbReference>
<gene>
    <name evidence="5" type="ORF">C1SCF055_LOCUS43338</name>
</gene>
<dbReference type="GO" id="GO:0016301">
    <property type="term" value="F:kinase activity"/>
    <property type="evidence" value="ECO:0007669"/>
    <property type="project" value="InterPro"/>
</dbReference>
<keyword evidence="2" id="KW-0067">ATP-binding</keyword>
<evidence type="ECO:0000259" key="4">
    <source>
        <dbReference type="Pfam" id="PF06414"/>
    </source>
</evidence>
<dbReference type="Pfam" id="PF06414">
    <property type="entry name" value="Zeta_toxin"/>
    <property type="match status" value="1"/>
</dbReference>
<organism evidence="5">
    <name type="scientific">Cladocopium goreaui</name>
    <dbReference type="NCBI Taxonomy" id="2562237"/>
    <lineage>
        <taxon>Eukaryota</taxon>
        <taxon>Sar</taxon>
        <taxon>Alveolata</taxon>
        <taxon>Dinophyceae</taxon>
        <taxon>Suessiales</taxon>
        <taxon>Symbiodiniaceae</taxon>
        <taxon>Cladocopium</taxon>
    </lineage>
</organism>
<proteinExistence type="predicted"/>
<dbReference type="AlphaFoldDB" id="A0A9P1GPL7"/>
<comment type="caution">
    <text evidence="5">The sequence shown here is derived from an EMBL/GenBank/DDBJ whole genome shotgun (WGS) entry which is preliminary data.</text>
</comment>
<dbReference type="EMBL" id="CAMXCT020006714">
    <property type="protein sequence ID" value="CAL1172174.1"/>
    <property type="molecule type" value="Genomic_DNA"/>
</dbReference>
<keyword evidence="3" id="KW-0472">Membrane</keyword>
<dbReference type="Gene3D" id="3.40.50.300">
    <property type="entry name" value="P-loop containing nucleotide triphosphate hydrolases"/>
    <property type="match status" value="1"/>
</dbReference>
<reference evidence="6" key="2">
    <citation type="submission" date="2024-04" db="EMBL/GenBank/DDBJ databases">
        <authorList>
            <person name="Chen Y."/>
            <person name="Shah S."/>
            <person name="Dougan E. K."/>
            <person name="Thang M."/>
            <person name="Chan C."/>
        </authorList>
    </citation>
    <scope>NUCLEOTIDE SEQUENCE [LARGE SCALE GENOMIC DNA]</scope>
</reference>
<evidence type="ECO:0000313" key="8">
    <source>
        <dbReference type="Proteomes" id="UP001152797"/>
    </source>
</evidence>
<feature type="non-terminal residue" evidence="5">
    <location>
        <position position="1"/>
    </location>
</feature>
<dbReference type="Proteomes" id="UP001152797">
    <property type="component" value="Unassembled WGS sequence"/>
</dbReference>
<keyword evidence="1" id="KW-0547">Nucleotide-binding</keyword>
<evidence type="ECO:0000313" key="7">
    <source>
        <dbReference type="EMBL" id="CAL4806111.1"/>
    </source>
</evidence>
<keyword evidence="3" id="KW-1133">Transmembrane helix</keyword>
<evidence type="ECO:0000313" key="5">
    <source>
        <dbReference type="EMBL" id="CAI4018799.1"/>
    </source>
</evidence>
<dbReference type="PROSITE" id="PS00018">
    <property type="entry name" value="EF_HAND_1"/>
    <property type="match status" value="1"/>
</dbReference>
<keyword evidence="3" id="KW-0812">Transmembrane</keyword>